<organism evidence="2 3">
    <name type="scientific">Pseudoduganella guangdongensis</name>
    <dbReference type="NCBI Taxonomy" id="2692179"/>
    <lineage>
        <taxon>Bacteria</taxon>
        <taxon>Pseudomonadati</taxon>
        <taxon>Pseudomonadota</taxon>
        <taxon>Betaproteobacteria</taxon>
        <taxon>Burkholderiales</taxon>
        <taxon>Oxalobacteraceae</taxon>
        <taxon>Telluria group</taxon>
        <taxon>Pseudoduganella</taxon>
    </lineage>
</organism>
<evidence type="ECO:0000313" key="2">
    <source>
        <dbReference type="EMBL" id="MYN01051.1"/>
    </source>
</evidence>
<protein>
    <recommendedName>
        <fullName evidence="4">DUF2987 domain-containing protein</fullName>
    </recommendedName>
</protein>
<sequence length="228" mass="25252">MTLLRTTLPALCLAVVSCAVQAQEEWVSYRDAYKQMVVFAKYGKPKHFLQIHYQVSPRDASGTLDGLHLTLTGKNTQLNLPLDAAGRAVFPLLKAAYDDNAVLALNRKLLHYRFLPRVSIMARNDGVYESADLRAACEQALAYQRYVDASYGAKKCSGVRFVFVNRADALVQVKFGQREAPLPVVDGPAFEGETVGSYRTATYRFADWSVQGQVVSQNTPLAIAPLFE</sequence>
<keyword evidence="1" id="KW-0732">Signal</keyword>
<comment type="caution">
    <text evidence="2">The sequence shown here is derived from an EMBL/GenBank/DDBJ whole genome shotgun (WGS) entry which is preliminary data.</text>
</comment>
<dbReference type="EMBL" id="WWCJ01000002">
    <property type="protein sequence ID" value="MYN01051.1"/>
    <property type="molecule type" value="Genomic_DNA"/>
</dbReference>
<evidence type="ECO:0008006" key="4">
    <source>
        <dbReference type="Google" id="ProtNLM"/>
    </source>
</evidence>
<feature type="signal peptide" evidence="1">
    <location>
        <begin position="1"/>
        <end position="22"/>
    </location>
</feature>
<evidence type="ECO:0000313" key="3">
    <source>
        <dbReference type="Proteomes" id="UP000448575"/>
    </source>
</evidence>
<accession>A0A6N9HBW6</accession>
<feature type="chain" id="PRO_5026663743" description="DUF2987 domain-containing protein" evidence="1">
    <location>
        <begin position="23"/>
        <end position="228"/>
    </location>
</feature>
<reference evidence="2 3" key="1">
    <citation type="submission" date="2019-12" db="EMBL/GenBank/DDBJ databases">
        <title>Novel species isolated from a subtropical stream in China.</title>
        <authorList>
            <person name="Lu H."/>
        </authorList>
    </citation>
    <scope>NUCLEOTIDE SEQUENCE [LARGE SCALE GENOMIC DNA]</scope>
    <source>
        <strain evidence="2 3">DS3</strain>
    </source>
</reference>
<gene>
    <name evidence="2" type="ORF">GTP41_02960</name>
</gene>
<dbReference type="AlphaFoldDB" id="A0A6N9HBW6"/>
<proteinExistence type="predicted"/>
<evidence type="ECO:0000256" key="1">
    <source>
        <dbReference type="SAM" id="SignalP"/>
    </source>
</evidence>
<dbReference type="Proteomes" id="UP000448575">
    <property type="component" value="Unassembled WGS sequence"/>
</dbReference>
<dbReference type="PROSITE" id="PS51257">
    <property type="entry name" value="PROKAR_LIPOPROTEIN"/>
    <property type="match status" value="1"/>
</dbReference>
<dbReference type="RefSeq" id="WP_161024076.1">
    <property type="nucleotide sequence ID" value="NZ_WWCJ01000002.1"/>
</dbReference>
<keyword evidence="3" id="KW-1185">Reference proteome</keyword>
<name>A0A6N9HBW6_9BURK</name>